<evidence type="ECO:0000256" key="6">
    <source>
        <dbReference type="ARBA" id="ARBA00023136"/>
    </source>
</evidence>
<proteinExistence type="inferred from homology"/>
<comment type="subcellular location">
    <subcellularLocation>
        <location evidence="1 7">Cell membrane</location>
        <topology evidence="1 7">Multi-pass membrane protein</topology>
    </subcellularLocation>
</comment>
<name>A0A7C9NBF5_9LACO</name>
<feature type="transmembrane region" description="Helical" evidence="8">
    <location>
        <begin position="29"/>
        <end position="47"/>
    </location>
</feature>
<dbReference type="InterPro" id="IPR000390">
    <property type="entry name" value="Small_drug/metabolite_transptr"/>
</dbReference>
<dbReference type="AlphaFoldDB" id="A0A7C9NBF5"/>
<dbReference type="GO" id="GO:0022857">
    <property type="term" value="F:transmembrane transporter activity"/>
    <property type="evidence" value="ECO:0007669"/>
    <property type="project" value="InterPro"/>
</dbReference>
<reference evidence="9 10" key="1">
    <citation type="journal article" date="2019" name="Appl. Environ. Microbiol.">
        <title>Genetic determinants of hydroxycinnamic acid metabolism in heterofermentative lactobacilli.</title>
        <authorList>
            <person name="Gaur G."/>
            <person name="Oh J.H."/>
            <person name="Filannino P."/>
            <person name="Gobbetti M."/>
            <person name="van Pijkeren J.P."/>
            <person name="Ganzle M.G."/>
        </authorList>
    </citation>
    <scope>NUCLEOTIDE SEQUENCE [LARGE SCALE GENOMIC DNA]</scope>
    <source>
        <strain evidence="9 10">FUA3583</strain>
    </source>
</reference>
<dbReference type="Pfam" id="PF00893">
    <property type="entry name" value="Multi_Drug_Res"/>
    <property type="match status" value="1"/>
</dbReference>
<keyword evidence="3" id="KW-1003">Cell membrane</keyword>
<dbReference type="RefSeq" id="WP_161001996.1">
    <property type="nucleotide sequence ID" value="NZ_CP185253.1"/>
</dbReference>
<evidence type="ECO:0000256" key="4">
    <source>
        <dbReference type="ARBA" id="ARBA00022692"/>
    </source>
</evidence>
<dbReference type="FunFam" id="1.10.3730.20:FF:000001">
    <property type="entry name" value="Quaternary ammonium compound resistance transporter SugE"/>
    <property type="match status" value="1"/>
</dbReference>
<keyword evidence="5 8" id="KW-1133">Transmembrane helix</keyword>
<accession>A0A7C9NBF5</accession>
<comment type="similarity">
    <text evidence="7">Belongs to the drug/metabolite transporter (DMT) superfamily. Small multidrug resistance (SMR) (TC 2.A.7.1) family.</text>
</comment>
<dbReference type="PANTHER" id="PTHR30561">
    <property type="entry name" value="SMR FAMILY PROTON-DEPENDENT DRUG EFFLUX TRANSPORTER SUGE"/>
    <property type="match status" value="1"/>
</dbReference>
<keyword evidence="2" id="KW-0813">Transport</keyword>
<evidence type="ECO:0000256" key="3">
    <source>
        <dbReference type="ARBA" id="ARBA00022475"/>
    </source>
</evidence>
<dbReference type="InterPro" id="IPR045324">
    <property type="entry name" value="Small_multidrug_res"/>
</dbReference>
<evidence type="ECO:0000313" key="10">
    <source>
        <dbReference type="Proteomes" id="UP000480570"/>
    </source>
</evidence>
<evidence type="ECO:0000256" key="5">
    <source>
        <dbReference type="ARBA" id="ARBA00022989"/>
    </source>
</evidence>
<dbReference type="PANTHER" id="PTHR30561:SF0">
    <property type="entry name" value="GUANIDINIUM EXPORTER"/>
    <property type="match status" value="1"/>
</dbReference>
<dbReference type="Proteomes" id="UP000480570">
    <property type="component" value="Unassembled WGS sequence"/>
</dbReference>
<keyword evidence="4 7" id="KW-0812">Transmembrane</keyword>
<keyword evidence="6 8" id="KW-0472">Membrane</keyword>
<comment type="caution">
    <text evidence="9">The sequence shown here is derived from an EMBL/GenBank/DDBJ whole genome shotgun (WGS) entry which is preliminary data.</text>
</comment>
<evidence type="ECO:0000256" key="8">
    <source>
        <dbReference type="SAM" id="Phobius"/>
    </source>
</evidence>
<dbReference type="Gene3D" id="1.10.3730.20">
    <property type="match status" value="1"/>
</dbReference>
<dbReference type="SUPFAM" id="SSF103481">
    <property type="entry name" value="Multidrug resistance efflux transporter EmrE"/>
    <property type="match status" value="1"/>
</dbReference>
<sequence>MAWIELMIAGLFEVVWATAMKLSNGLTKMNYTVATVVGMIISFLLLARATKSLPLSLAYPIWTGVGAVGSIIVGVLFFGDKIPLATWFFVALLLIGIIGIKVTVSD</sequence>
<evidence type="ECO:0000256" key="1">
    <source>
        <dbReference type="ARBA" id="ARBA00004651"/>
    </source>
</evidence>
<dbReference type="InterPro" id="IPR037185">
    <property type="entry name" value="EmrE-like"/>
</dbReference>
<gene>
    <name evidence="9" type="ORF">GB992_08280</name>
</gene>
<protein>
    <submittedName>
        <fullName evidence="9">QacE family quaternary ammonium compound efflux SMR transporter</fullName>
    </submittedName>
</protein>
<evidence type="ECO:0000256" key="7">
    <source>
        <dbReference type="RuleBase" id="RU003942"/>
    </source>
</evidence>
<feature type="transmembrane region" description="Helical" evidence="8">
    <location>
        <begin position="59"/>
        <end position="78"/>
    </location>
</feature>
<feature type="transmembrane region" description="Helical" evidence="8">
    <location>
        <begin position="84"/>
        <end position="104"/>
    </location>
</feature>
<dbReference type="GO" id="GO:0005886">
    <property type="term" value="C:plasma membrane"/>
    <property type="evidence" value="ECO:0007669"/>
    <property type="project" value="UniProtKB-SubCell"/>
</dbReference>
<organism evidence="9 10">
    <name type="scientific">Furfurilactobacillus rossiae</name>
    <dbReference type="NCBI Taxonomy" id="231049"/>
    <lineage>
        <taxon>Bacteria</taxon>
        <taxon>Bacillati</taxon>
        <taxon>Bacillota</taxon>
        <taxon>Bacilli</taxon>
        <taxon>Lactobacillales</taxon>
        <taxon>Lactobacillaceae</taxon>
        <taxon>Furfurilactobacillus</taxon>
    </lineage>
</organism>
<evidence type="ECO:0000256" key="2">
    <source>
        <dbReference type="ARBA" id="ARBA00022448"/>
    </source>
</evidence>
<evidence type="ECO:0000313" key="9">
    <source>
        <dbReference type="EMBL" id="MYV05830.1"/>
    </source>
</evidence>
<dbReference type="EMBL" id="WEZT01000017">
    <property type="protein sequence ID" value="MYV05830.1"/>
    <property type="molecule type" value="Genomic_DNA"/>
</dbReference>